<organism evidence="6 7">
    <name type="scientific">Pseudoduganella flava</name>
    <dbReference type="NCBI Taxonomy" id="871742"/>
    <lineage>
        <taxon>Bacteria</taxon>
        <taxon>Pseudomonadati</taxon>
        <taxon>Pseudomonadota</taxon>
        <taxon>Betaproteobacteria</taxon>
        <taxon>Burkholderiales</taxon>
        <taxon>Oxalobacteraceae</taxon>
        <taxon>Telluria group</taxon>
        <taxon>Pseudoduganella</taxon>
    </lineage>
</organism>
<dbReference type="Gene3D" id="2.30.120.10">
    <property type="match status" value="1"/>
</dbReference>
<reference evidence="6 7" key="1">
    <citation type="submission" date="2019-12" db="EMBL/GenBank/DDBJ databases">
        <title>Draft Genome Sequences of Six Type Strains of the Genus Massilia.</title>
        <authorList>
            <person name="Miess H."/>
            <person name="Frediansyah A."/>
            <person name="Goeker M."/>
            <person name="Gross H."/>
        </authorList>
    </citation>
    <scope>NUCLEOTIDE SEQUENCE [LARGE SCALE GENOMIC DNA]</scope>
    <source>
        <strain evidence="6 7">DSM 26639</strain>
    </source>
</reference>
<keyword evidence="3" id="KW-0378">Hydrolase</keyword>
<evidence type="ECO:0000256" key="1">
    <source>
        <dbReference type="ARBA" id="ARBA00006586"/>
    </source>
</evidence>
<evidence type="ECO:0000256" key="4">
    <source>
        <dbReference type="ARBA" id="ARBA00023145"/>
    </source>
</evidence>
<dbReference type="Gene3D" id="1.10.1400.10">
    <property type="match status" value="1"/>
</dbReference>
<evidence type="ECO:0000256" key="5">
    <source>
        <dbReference type="SAM" id="SignalP"/>
    </source>
</evidence>
<sequence>MGSAFMRIILLVLLSCLLLAGCSDDAGPRQAPVTLSADITRTSYGVAHIRANDFAGLGFGLAYAYAQDNVCMLADSFLTVRGERSRYFGGEAMATAGTAGEYSVLVDYLNLHNFALRNEDSDFFFKAYLDPARLRASYQSASAEATALLAGYAAGYNRYLRERGGDLPAACRGVPWVKPISVEDVYLLIAEKALHASGELFAREIVAAARDAPGSPAPIQASLAKWTNEGLGSNAIALGGDATVDGRGMLLANPHFPWFSSDRFYQVHLTIPGTYDVMGASLGGLPIVVIGFNKDVAWTHTVTTAAHFTTFRLPLDKRDPSGGTYLIDGQPLRMTERAVDVDLLQQDGTLRTKRRVFRESGLGMQMAMPGIPLGPDDILVLADPNRDNTRLIDQWIAMGKSDSVQALQASLARVMGLPWVNTVAADRHGNTLFADYSVVPHVSPAKFASDCLLFAPLLMLDGARTSCHWGRDPNAPAGIFSDASAPAMARRDYVANSNDSYWLTNSRQLLTGPPPYGYSPLYGAVGVPQHLRTRLGFLQLDERLAQRGRLDIVDLAELLFSNRVHAAELVLPDLLAACRGVTDATTVAACAVLGGWDRKVDLQSRGAILFREFWLHASALPDKWAIPFDPGDPVRTPRGVAAQAVAPMLVMLKEAAQRLLAFGIGLDAPLGQFQSETRNGQRYPMHGGIGDVDGVYNALHMKTGLSERGYENVAWGTSYIQLVRFDEAGPVAHGLLAYSQSTDPTSPYYADQLPLYSAKALVLLPFTDDQIAADGNYRRMTVSND</sequence>
<dbReference type="EMBL" id="CP046904">
    <property type="protein sequence ID" value="QGZ41079.1"/>
    <property type="molecule type" value="Genomic_DNA"/>
</dbReference>
<keyword evidence="7" id="KW-1185">Reference proteome</keyword>
<dbReference type="Gene3D" id="1.10.439.10">
    <property type="entry name" value="Penicillin Amidohydrolase, domain 1"/>
    <property type="match status" value="1"/>
</dbReference>
<evidence type="ECO:0000256" key="2">
    <source>
        <dbReference type="ARBA" id="ARBA00022729"/>
    </source>
</evidence>
<dbReference type="InterPro" id="IPR002692">
    <property type="entry name" value="S45"/>
</dbReference>
<comment type="similarity">
    <text evidence="1">Belongs to the peptidase S45 family.</text>
</comment>
<dbReference type="InterPro" id="IPR043146">
    <property type="entry name" value="Penicillin_amidase_N_B-knob"/>
</dbReference>
<dbReference type="Proteomes" id="UP000437862">
    <property type="component" value="Chromosome"/>
</dbReference>
<dbReference type="SUPFAM" id="SSF56235">
    <property type="entry name" value="N-terminal nucleophile aminohydrolases (Ntn hydrolases)"/>
    <property type="match status" value="1"/>
</dbReference>
<accession>A0ABX6FU72</accession>
<evidence type="ECO:0000256" key="3">
    <source>
        <dbReference type="ARBA" id="ARBA00022801"/>
    </source>
</evidence>
<dbReference type="Gene3D" id="3.60.20.10">
    <property type="entry name" value="Glutamine Phosphoribosylpyrophosphate, subunit 1, domain 1"/>
    <property type="match status" value="1"/>
</dbReference>
<protein>
    <recommendedName>
        <fullName evidence="8">Acylase</fullName>
    </recommendedName>
</protein>
<keyword evidence="4" id="KW-0865">Zymogen</keyword>
<feature type="signal peptide" evidence="5">
    <location>
        <begin position="1"/>
        <end position="20"/>
    </location>
</feature>
<dbReference type="PANTHER" id="PTHR34218">
    <property type="entry name" value="PEPTIDASE S45 PENICILLIN AMIDASE"/>
    <property type="match status" value="1"/>
</dbReference>
<proteinExistence type="inferred from homology"/>
<gene>
    <name evidence="6" type="ORF">GO485_19775</name>
</gene>
<dbReference type="Pfam" id="PF01804">
    <property type="entry name" value="Penicil_amidase"/>
    <property type="match status" value="1"/>
</dbReference>
<evidence type="ECO:0000313" key="7">
    <source>
        <dbReference type="Proteomes" id="UP000437862"/>
    </source>
</evidence>
<name>A0ABX6FU72_9BURK</name>
<keyword evidence="2 5" id="KW-0732">Signal</keyword>
<evidence type="ECO:0000313" key="6">
    <source>
        <dbReference type="EMBL" id="QGZ41079.1"/>
    </source>
</evidence>
<feature type="chain" id="PRO_5045815618" description="Acylase" evidence="5">
    <location>
        <begin position="21"/>
        <end position="785"/>
    </location>
</feature>
<evidence type="ECO:0008006" key="8">
    <source>
        <dbReference type="Google" id="ProtNLM"/>
    </source>
</evidence>
<dbReference type="PROSITE" id="PS51257">
    <property type="entry name" value="PROKAR_LIPOPROTEIN"/>
    <property type="match status" value="1"/>
</dbReference>
<dbReference type="InterPro" id="IPR043147">
    <property type="entry name" value="Penicillin_amidase_A-knob"/>
</dbReference>
<dbReference type="PANTHER" id="PTHR34218:SF3">
    <property type="entry name" value="ACYL-HOMOSERINE LACTONE ACYLASE PVDQ"/>
    <property type="match status" value="1"/>
</dbReference>
<dbReference type="InterPro" id="IPR029055">
    <property type="entry name" value="Ntn_hydrolases_N"/>
</dbReference>
<dbReference type="InterPro" id="IPR023343">
    <property type="entry name" value="Penicillin_amidase_dom1"/>
</dbReference>